<sequence length="207" mass="22973">MEANVPQPDLIAQFFQRAIDTFQPLSREGCSHQQQQDQEPVPAAPQQQQRSHRRSQHSGHSQARATAGAPLHGVAINEAQAPCAIPPEHTLPSATSTNRIHQGGVPVSIQPTPPAHNQTFHDPTKQHVQPHKSGVGLQPVPSCKKATNGQNQQRVHQPCSRALPHRTRRRFPPPPPPPPPPFLPNVNTFFLQQWGQPMWWPLMHANC</sequence>
<name>A0ABQ7GZ21_DUNSA</name>
<dbReference type="EMBL" id="MU069530">
    <property type="protein sequence ID" value="KAF5839857.1"/>
    <property type="molecule type" value="Genomic_DNA"/>
</dbReference>
<keyword evidence="3" id="KW-1185">Reference proteome</keyword>
<evidence type="ECO:0000313" key="2">
    <source>
        <dbReference type="EMBL" id="KAF5839857.1"/>
    </source>
</evidence>
<dbReference type="Proteomes" id="UP000815325">
    <property type="component" value="Unassembled WGS sequence"/>
</dbReference>
<feature type="compositionally biased region" description="Polar residues" evidence="1">
    <location>
        <begin position="145"/>
        <end position="155"/>
    </location>
</feature>
<gene>
    <name evidence="2" type="ORF">DUNSADRAFT_18400</name>
</gene>
<evidence type="ECO:0008006" key="4">
    <source>
        <dbReference type="Google" id="ProtNLM"/>
    </source>
</evidence>
<reference evidence="2" key="1">
    <citation type="submission" date="2017-08" db="EMBL/GenBank/DDBJ databases">
        <authorList>
            <person name="Polle J.E."/>
            <person name="Barry K."/>
            <person name="Cushman J."/>
            <person name="Schmutz J."/>
            <person name="Tran D."/>
            <person name="Hathwaick L.T."/>
            <person name="Yim W.C."/>
            <person name="Jenkins J."/>
            <person name="Mckie-Krisberg Z.M."/>
            <person name="Prochnik S."/>
            <person name="Lindquist E."/>
            <person name="Dockter R.B."/>
            <person name="Adam C."/>
            <person name="Molina H."/>
            <person name="Bunkerborg J."/>
            <person name="Jin E."/>
            <person name="Buchheim M."/>
            <person name="Magnuson J."/>
        </authorList>
    </citation>
    <scope>NUCLEOTIDE SEQUENCE</scope>
    <source>
        <strain evidence="2">CCAP 19/18</strain>
    </source>
</reference>
<accession>A0ABQ7GZ21</accession>
<comment type="caution">
    <text evidence="2">The sequence shown here is derived from an EMBL/GenBank/DDBJ whole genome shotgun (WGS) entry which is preliminary data.</text>
</comment>
<proteinExistence type="predicted"/>
<feature type="region of interest" description="Disordered" evidence="1">
    <location>
        <begin position="123"/>
        <end position="181"/>
    </location>
</feature>
<feature type="compositionally biased region" description="Pro residues" evidence="1">
    <location>
        <begin position="172"/>
        <end position="181"/>
    </location>
</feature>
<feature type="region of interest" description="Disordered" evidence="1">
    <location>
        <begin position="25"/>
        <end position="79"/>
    </location>
</feature>
<protein>
    <recommendedName>
        <fullName evidence="4">Encoded protein</fullName>
    </recommendedName>
</protein>
<evidence type="ECO:0000313" key="3">
    <source>
        <dbReference type="Proteomes" id="UP000815325"/>
    </source>
</evidence>
<feature type="compositionally biased region" description="Low complexity" evidence="1">
    <location>
        <begin position="33"/>
        <end position="49"/>
    </location>
</feature>
<evidence type="ECO:0000256" key="1">
    <source>
        <dbReference type="SAM" id="MobiDB-lite"/>
    </source>
</evidence>
<organism evidence="2 3">
    <name type="scientific">Dunaliella salina</name>
    <name type="common">Green alga</name>
    <name type="synonym">Protococcus salinus</name>
    <dbReference type="NCBI Taxonomy" id="3046"/>
    <lineage>
        <taxon>Eukaryota</taxon>
        <taxon>Viridiplantae</taxon>
        <taxon>Chlorophyta</taxon>
        <taxon>core chlorophytes</taxon>
        <taxon>Chlorophyceae</taxon>
        <taxon>CS clade</taxon>
        <taxon>Chlamydomonadales</taxon>
        <taxon>Dunaliellaceae</taxon>
        <taxon>Dunaliella</taxon>
    </lineage>
</organism>